<evidence type="ECO:0000256" key="15">
    <source>
        <dbReference type="PROSITE-ProRule" id="PRU00781"/>
    </source>
</evidence>
<dbReference type="CDD" id="cd03334">
    <property type="entry name" value="Fab1_TCP"/>
    <property type="match status" value="1"/>
</dbReference>
<dbReference type="Gene3D" id="3.30.810.10">
    <property type="entry name" value="2-Layer Sandwich"/>
    <property type="match status" value="1"/>
</dbReference>
<dbReference type="CDD" id="cd17300">
    <property type="entry name" value="PIPKc_PIKfyve"/>
    <property type="match status" value="1"/>
</dbReference>
<evidence type="ECO:0000256" key="16">
    <source>
        <dbReference type="SAM" id="MobiDB-lite"/>
    </source>
</evidence>
<dbReference type="GO" id="GO:0090385">
    <property type="term" value="P:phagosome-lysosome fusion"/>
    <property type="evidence" value="ECO:0007669"/>
    <property type="project" value="TreeGrafter"/>
</dbReference>
<evidence type="ECO:0000259" key="18">
    <source>
        <dbReference type="PROSITE" id="PS50186"/>
    </source>
</evidence>
<dbReference type="CDD" id="cd15725">
    <property type="entry name" value="FYVE_PIKfyve_Fab1"/>
    <property type="match status" value="1"/>
</dbReference>
<dbReference type="GO" id="GO:0052810">
    <property type="term" value="F:1-phosphatidylinositol-5-kinase activity"/>
    <property type="evidence" value="ECO:0007669"/>
    <property type="project" value="UniProtKB-ARBA"/>
</dbReference>
<dbReference type="PROSITE" id="PS50178">
    <property type="entry name" value="ZF_FYVE"/>
    <property type="match status" value="1"/>
</dbReference>
<feature type="domain" description="PIPK" evidence="19">
    <location>
        <begin position="1377"/>
        <end position="1700"/>
    </location>
</feature>
<evidence type="ECO:0000256" key="7">
    <source>
        <dbReference type="ARBA" id="ARBA00022753"/>
    </source>
</evidence>
<dbReference type="PROSITE" id="PS50186">
    <property type="entry name" value="DEP"/>
    <property type="match status" value="1"/>
</dbReference>
<dbReference type="EMBL" id="CARXXK010000001">
    <property type="protein sequence ID" value="CAI6350996.1"/>
    <property type="molecule type" value="Genomic_DNA"/>
</dbReference>
<name>A0AAV0W5F4_9HEMI</name>
<evidence type="ECO:0000256" key="8">
    <source>
        <dbReference type="ARBA" id="ARBA00022771"/>
    </source>
</evidence>
<dbReference type="InterPro" id="IPR043548">
    <property type="entry name" value="PIKfyve"/>
</dbReference>
<keyword evidence="10" id="KW-0862">Zinc</keyword>
<gene>
    <name evidence="20" type="ORF">MEUPH1_LOCUS7389</name>
</gene>
<dbReference type="InterPro" id="IPR027483">
    <property type="entry name" value="PInositol-4-P-4/5-kinase_C_sf"/>
</dbReference>
<organism evidence="20 21">
    <name type="scientific">Macrosiphum euphorbiae</name>
    <name type="common">potato aphid</name>
    <dbReference type="NCBI Taxonomy" id="13131"/>
    <lineage>
        <taxon>Eukaryota</taxon>
        <taxon>Metazoa</taxon>
        <taxon>Ecdysozoa</taxon>
        <taxon>Arthropoda</taxon>
        <taxon>Hexapoda</taxon>
        <taxon>Insecta</taxon>
        <taxon>Pterygota</taxon>
        <taxon>Neoptera</taxon>
        <taxon>Paraneoptera</taxon>
        <taxon>Hemiptera</taxon>
        <taxon>Sternorrhyncha</taxon>
        <taxon>Aphidomorpha</taxon>
        <taxon>Aphidoidea</taxon>
        <taxon>Aphididae</taxon>
        <taxon>Macrosiphini</taxon>
        <taxon>Macrosiphum</taxon>
    </lineage>
</organism>
<dbReference type="Pfam" id="PF01504">
    <property type="entry name" value="PIP5K"/>
    <property type="match status" value="1"/>
</dbReference>
<dbReference type="FunFam" id="3.30.40.10:FF:000057">
    <property type="entry name" value="1-phosphatidylinositol 3-phosphate 5-kinase isoform X1"/>
    <property type="match status" value="1"/>
</dbReference>
<feature type="domain" description="FYVE-type" evidence="17">
    <location>
        <begin position="105"/>
        <end position="160"/>
    </location>
</feature>
<dbReference type="SUPFAM" id="SSF56104">
    <property type="entry name" value="SAICAR synthase-like"/>
    <property type="match status" value="1"/>
</dbReference>
<evidence type="ECO:0000256" key="3">
    <source>
        <dbReference type="ARBA" id="ARBA00022553"/>
    </source>
</evidence>
<sequence length="1718" mass="196156">MTNLHTTTALTEFTPLSPEQEQSSVGSFFAKVFNFKTSPTDSNDTNAEIIVSNDQTEKDTSQALMAIDARNLPNILKRVGNLLPIRSGDYPSYRNTDLKQYWMPDSVSKECYDCCEKFTTFRRRHHCRVCGQIFCSKCCYQEIPGKIMGCSGDLRVCTYCCKIVLSYLQSVAKDVVLSPDLISLRNELQVKLGNNEVLTNCNVPTSTKYFENIIETTNSPSRKISVGYQEENFALSRSNTLGNLSPIETTDDPNVSHNLNNLFEEITQINGGLSLKTHRYHLRSYHSCFLGNNLIEWLLNHGKVTSRMHGTAIGQVLLDAGYIEDVMENEGDFLDGNCLYRFCSVLPNQSHKNQKSKTTKSKIYEKQGSNVSNGSFKLDLDLHNNTVQISKPSSQKLKQNPVVEPRPMDTLIIKLLDIISMTYQRNNFGTMKTWSSPKKLGEDYNEAHIFNNLTNIFEDHKLNFVIQMLKKNGLSINWVDTLIALSDLVIGELSPDLSTDTENMSICDYLQIKKLEGGERSDSCIVSGIVCSKNIANKAMASRISGPKILLLQCSIIYQRVEGKLLSLEPVIMQEHDYFRNIVSRIVSMKPDLVLVQKSVSRIAQELFNQMGVTLVLNVKTSVLERIARCTGAEILTSVDAHMGKPVLGTCQQFYIENFGNKALMFFEGCPVPERGCSVLLRGSSNKQLKILKRILRQLILMIYNWKLEKSYIMDQFASPPVKTKQLNNDSFTVSSVLSNENNNAVNENINNQSKLSEVNNSQATSTNSEQENKYQYFLNLTLLSLSPIVNFSVPYLESDTGKRCKLRKYFSKHIYVSQILNNMKSSIDCNKENGQLELEINLKPKHAFIISKLTEDINSDEVQTMLALFRAQGGRILHNQIEKSSVKSKNNNYSKKEKLVDIFDPVNHQRLPVMFYSFCPESNNAPSFCVEPRLVFMEFYGVNDICLGRFLERYCFRETYECPSDSCDSPMNRHERRFIHDKSCFRLLLSNISGRLIDPPYNENLIYSWSYCKKCSLITPVVPLSDDTWSFSFAKYLELKFHSQQCVCRALPNCNHFLNQDYIQFFVYNKTIASFEYMNIKMWEIRLPSLKLKIVPIKVSQYRPDILEEVKQWALMGHEIFNAVMNKICSLSLEANANFLPLKQQLQKDQGLFKQRVDDIQLRITSPTLTDKDTNYGTILNTIWKLDDTMTLLKRAVSEATINWNSKLIKVEAAIKKEDKSQRKSETKSNNLSEVLEEIMNFECDSNRYVIEEHNITSHLSQHSLVSESEIAAEHDFENLNDSDMCQSEKCYLSVPQAPSDITTDSDSDAIDDFDSNVPNEPKSQLSMSQTDKKSVKTILSQFLPSSTPPAIIPNPIESTEHHVLNIYCRTPISIYEKEPSSIIAFTLSTSFYQNNISNTELMSTVEHVEQDNDQKETDEKSKQHIEITFSDSTTNFYVKVYIAKQFAKLRETFFVSGEEMYIRSLARCISWSARGGKSGSNFCKTKDDRFVLKEMSRLEILPFLEFAPQYFAYIHSRQTNRRPTLLCKIVGVYKVRYRNTVKGSSFNSNLLVMENLFYNKNISHIFDLKGSVRNRLVDPNSQDGEIVLLDENLIKMSCESPLYVHPHSKIILNQAINDDAEFLTSQLVMDYSLLVGLDEDSGELVLGIIDYIRTFTWDKKIETMVKKSGLLGGQGKLPTIISPEEYKNRFVAAMNLYFLSVPNRWTGMAKGFEHRF</sequence>
<keyword evidence="9 15" id="KW-0418">Kinase</keyword>
<dbReference type="PANTHER" id="PTHR46715:SF1">
    <property type="entry name" value="1-PHOSPHATIDYLINOSITOL 3-PHOSPHATE 5-KINASE"/>
    <property type="match status" value="1"/>
</dbReference>
<dbReference type="InterPro" id="IPR027409">
    <property type="entry name" value="GroEL-like_apical_dom_sf"/>
</dbReference>
<dbReference type="GO" id="GO:1903426">
    <property type="term" value="P:regulation of reactive oxygen species biosynthetic process"/>
    <property type="evidence" value="ECO:0007669"/>
    <property type="project" value="TreeGrafter"/>
</dbReference>
<dbReference type="Proteomes" id="UP001160148">
    <property type="component" value="Unassembled WGS sequence"/>
</dbReference>
<evidence type="ECO:0000313" key="21">
    <source>
        <dbReference type="Proteomes" id="UP001160148"/>
    </source>
</evidence>
<dbReference type="GO" id="GO:0046488">
    <property type="term" value="P:phosphatidylinositol metabolic process"/>
    <property type="evidence" value="ECO:0007669"/>
    <property type="project" value="UniProtKB-UniRule"/>
</dbReference>
<evidence type="ECO:0000256" key="4">
    <source>
        <dbReference type="ARBA" id="ARBA00022679"/>
    </source>
</evidence>
<dbReference type="GO" id="GO:0000285">
    <property type="term" value="F:1-phosphatidylinositol-3-phosphate 5-kinase activity"/>
    <property type="evidence" value="ECO:0007669"/>
    <property type="project" value="UniProtKB-EC"/>
</dbReference>
<feature type="region of interest" description="Disordered" evidence="16">
    <location>
        <begin position="1298"/>
        <end position="1332"/>
    </location>
</feature>
<dbReference type="Pfam" id="PF00118">
    <property type="entry name" value="Cpn60_TCP1"/>
    <property type="match status" value="1"/>
</dbReference>
<dbReference type="FunFam" id="3.30.810.10:FF:000001">
    <property type="entry name" value="1-phosphatidylinositol 3-phosphate 5-kinase FAB1"/>
    <property type="match status" value="1"/>
</dbReference>
<evidence type="ECO:0000256" key="10">
    <source>
        <dbReference type="ARBA" id="ARBA00022833"/>
    </source>
</evidence>
<dbReference type="InterPro" id="IPR011011">
    <property type="entry name" value="Znf_FYVE_PHD"/>
</dbReference>
<dbReference type="InterPro" id="IPR000306">
    <property type="entry name" value="Znf_FYVE"/>
</dbReference>
<dbReference type="InterPro" id="IPR000591">
    <property type="entry name" value="DEP_dom"/>
</dbReference>
<evidence type="ECO:0000256" key="11">
    <source>
        <dbReference type="ARBA" id="ARBA00022840"/>
    </source>
</evidence>
<dbReference type="InterPro" id="IPR036388">
    <property type="entry name" value="WH-like_DNA-bd_sf"/>
</dbReference>
<comment type="subcellular location">
    <subcellularLocation>
        <location evidence="1">Endosome membrane</location>
    </subcellularLocation>
</comment>
<dbReference type="Pfam" id="PF01363">
    <property type="entry name" value="FYVE"/>
    <property type="match status" value="1"/>
</dbReference>
<dbReference type="GO" id="GO:0008270">
    <property type="term" value="F:zinc ion binding"/>
    <property type="evidence" value="ECO:0007669"/>
    <property type="project" value="UniProtKB-KW"/>
</dbReference>
<dbReference type="GO" id="GO:0035556">
    <property type="term" value="P:intracellular signal transduction"/>
    <property type="evidence" value="ECO:0007669"/>
    <property type="project" value="InterPro"/>
</dbReference>
<dbReference type="Gene3D" id="3.50.7.10">
    <property type="entry name" value="GroEL"/>
    <property type="match status" value="1"/>
</dbReference>
<evidence type="ECO:0000313" key="20">
    <source>
        <dbReference type="EMBL" id="CAI6350996.1"/>
    </source>
</evidence>
<dbReference type="EC" id="2.7.1.150" evidence="2"/>
<dbReference type="SMART" id="SM00049">
    <property type="entry name" value="DEP"/>
    <property type="match status" value="1"/>
</dbReference>
<evidence type="ECO:0000259" key="17">
    <source>
        <dbReference type="PROSITE" id="PS50178"/>
    </source>
</evidence>
<evidence type="ECO:0000256" key="2">
    <source>
        <dbReference type="ARBA" id="ARBA00012009"/>
    </source>
</evidence>
<dbReference type="SMART" id="SM00064">
    <property type="entry name" value="FYVE"/>
    <property type="match status" value="1"/>
</dbReference>
<dbReference type="PROSITE" id="PS51455">
    <property type="entry name" value="PIPK"/>
    <property type="match status" value="1"/>
</dbReference>
<dbReference type="Gene3D" id="3.30.40.10">
    <property type="entry name" value="Zinc/RING finger domain, C3HC4 (zinc finger)"/>
    <property type="match status" value="1"/>
</dbReference>
<dbReference type="InterPro" id="IPR013083">
    <property type="entry name" value="Znf_RING/FYVE/PHD"/>
</dbReference>
<dbReference type="SUPFAM" id="SSF57903">
    <property type="entry name" value="FYVE/PHD zinc finger"/>
    <property type="match status" value="1"/>
</dbReference>
<comment type="caution">
    <text evidence="20">The sequence shown here is derived from an EMBL/GenBank/DDBJ whole genome shotgun (WGS) entry which is preliminary data.</text>
</comment>
<dbReference type="InterPro" id="IPR027484">
    <property type="entry name" value="PInositol-4-P-5-kinase_N"/>
</dbReference>
<keyword evidence="8 14" id="KW-0863">Zinc-finger</keyword>
<evidence type="ECO:0000259" key="19">
    <source>
        <dbReference type="PROSITE" id="PS51455"/>
    </source>
</evidence>
<feature type="compositionally biased region" description="Acidic residues" evidence="16">
    <location>
        <begin position="1305"/>
        <end position="1316"/>
    </location>
</feature>
<feature type="compositionally biased region" description="Polar residues" evidence="16">
    <location>
        <begin position="1318"/>
        <end position="1331"/>
    </location>
</feature>
<keyword evidence="12" id="KW-0472">Membrane</keyword>
<keyword evidence="5" id="KW-0479">Metal-binding</keyword>
<dbReference type="Pfam" id="PF00610">
    <property type="entry name" value="DEP"/>
    <property type="match status" value="1"/>
</dbReference>
<dbReference type="GO" id="GO:0032438">
    <property type="term" value="P:melanosome organization"/>
    <property type="evidence" value="ECO:0007669"/>
    <property type="project" value="TreeGrafter"/>
</dbReference>
<evidence type="ECO:0000256" key="13">
    <source>
        <dbReference type="ARBA" id="ARBA00052820"/>
    </source>
</evidence>
<accession>A0AAV0W5F4</accession>
<dbReference type="FunFam" id="3.50.7.10:FF:000007">
    <property type="entry name" value="1-phosphatidylinositol 3-phosphate 5-kinase isoform X1"/>
    <property type="match status" value="1"/>
</dbReference>
<dbReference type="GO" id="GO:0010008">
    <property type="term" value="C:endosome membrane"/>
    <property type="evidence" value="ECO:0007669"/>
    <property type="project" value="UniProtKB-SubCell"/>
</dbReference>
<reference evidence="20 21" key="1">
    <citation type="submission" date="2023-01" db="EMBL/GenBank/DDBJ databases">
        <authorList>
            <person name="Whitehead M."/>
        </authorList>
    </citation>
    <scope>NUCLEOTIDE SEQUENCE [LARGE SCALE GENOMIC DNA]</scope>
</reference>
<protein>
    <recommendedName>
        <fullName evidence="2">1-phosphatidylinositol-3-phosphate 5-kinase</fullName>
        <ecNumber evidence="2">2.7.1.150</ecNumber>
    </recommendedName>
</protein>
<comment type="catalytic activity">
    <reaction evidence="13">
        <text>a 1,2-diacyl-sn-glycero-3-phospho-(1D-myo-inositol-3-phosphate) + ATP = a 1,2-diacyl-sn-glycero-3-phospho-(1D-myo-inositol-3,5-bisphosphate) + ADP + H(+)</text>
        <dbReference type="Rhea" id="RHEA:13609"/>
        <dbReference type="ChEBI" id="CHEBI:15378"/>
        <dbReference type="ChEBI" id="CHEBI:30616"/>
        <dbReference type="ChEBI" id="CHEBI:57923"/>
        <dbReference type="ChEBI" id="CHEBI:58088"/>
        <dbReference type="ChEBI" id="CHEBI:456216"/>
        <dbReference type="EC" id="2.7.1.150"/>
    </reaction>
    <physiologicalReaction direction="left-to-right" evidence="13">
        <dbReference type="Rhea" id="RHEA:13610"/>
    </physiologicalReaction>
</comment>
<keyword evidence="11 15" id="KW-0067">ATP-binding</keyword>
<keyword evidence="7" id="KW-0967">Endosome</keyword>
<evidence type="ECO:0000256" key="9">
    <source>
        <dbReference type="ARBA" id="ARBA00022777"/>
    </source>
</evidence>
<keyword evidence="3" id="KW-0597">Phosphoprotein</keyword>
<evidence type="ECO:0000256" key="5">
    <source>
        <dbReference type="ARBA" id="ARBA00022723"/>
    </source>
</evidence>
<dbReference type="Gene3D" id="1.10.10.10">
    <property type="entry name" value="Winged helix-like DNA-binding domain superfamily/Winged helix DNA-binding domain"/>
    <property type="match status" value="1"/>
</dbReference>
<keyword evidence="4 15" id="KW-0808">Transferase</keyword>
<evidence type="ECO:0000256" key="14">
    <source>
        <dbReference type="PROSITE-ProRule" id="PRU00091"/>
    </source>
</evidence>
<keyword evidence="21" id="KW-1185">Reference proteome</keyword>
<dbReference type="InterPro" id="IPR036390">
    <property type="entry name" value="WH_DNA-bd_sf"/>
</dbReference>
<evidence type="ECO:0000256" key="6">
    <source>
        <dbReference type="ARBA" id="ARBA00022741"/>
    </source>
</evidence>
<proteinExistence type="predicted"/>
<evidence type="ECO:0000256" key="1">
    <source>
        <dbReference type="ARBA" id="ARBA00004608"/>
    </source>
</evidence>
<dbReference type="InterPro" id="IPR002498">
    <property type="entry name" value="PInositol-4-P-4/5-kinase_core"/>
</dbReference>
<dbReference type="GO" id="GO:0005524">
    <property type="term" value="F:ATP binding"/>
    <property type="evidence" value="ECO:0007669"/>
    <property type="project" value="UniProtKB-UniRule"/>
</dbReference>
<dbReference type="SUPFAM" id="SSF52029">
    <property type="entry name" value="GroEL apical domain-like"/>
    <property type="match status" value="1"/>
</dbReference>
<dbReference type="InterPro" id="IPR002423">
    <property type="entry name" value="Cpn60/GroEL/TCP-1"/>
</dbReference>
<keyword evidence="6 15" id="KW-0547">Nucleotide-binding</keyword>
<dbReference type="InterPro" id="IPR044769">
    <property type="entry name" value="PIKfyve_PIPKc"/>
</dbReference>
<evidence type="ECO:0000256" key="12">
    <source>
        <dbReference type="ARBA" id="ARBA00023136"/>
    </source>
</evidence>
<dbReference type="SMART" id="SM00330">
    <property type="entry name" value="PIPKc"/>
    <property type="match status" value="1"/>
</dbReference>
<dbReference type="InterPro" id="IPR017455">
    <property type="entry name" value="Znf_FYVE-rel"/>
</dbReference>
<dbReference type="SUPFAM" id="SSF46785">
    <property type="entry name" value="Winged helix' DNA-binding domain"/>
    <property type="match status" value="1"/>
</dbReference>
<dbReference type="PANTHER" id="PTHR46715">
    <property type="entry name" value="1-PHOSPHATIDYLINOSITOL 3-PHOSPHATE 5-KINASE"/>
    <property type="match status" value="1"/>
</dbReference>
<dbReference type="Gene3D" id="3.30.800.10">
    <property type="entry name" value="Phosphatidylinositol Phosphate Kinase II Beta"/>
    <property type="match status" value="1"/>
</dbReference>
<feature type="domain" description="DEP" evidence="18">
    <location>
        <begin position="269"/>
        <end position="344"/>
    </location>
</feature>